<dbReference type="EMBL" id="LVJZ01000003">
    <property type="protein sequence ID" value="ODB97498.1"/>
    <property type="molecule type" value="Genomic_DNA"/>
</dbReference>
<comment type="caution">
    <text evidence="2">The sequence shown here is derived from an EMBL/GenBank/DDBJ whole genome shotgun (WGS) entry which is preliminary data.</text>
</comment>
<protein>
    <submittedName>
        <fullName evidence="2">Uncharacterized protein</fullName>
    </submittedName>
</protein>
<dbReference type="Proteomes" id="UP000094849">
    <property type="component" value="Unassembled WGS sequence"/>
</dbReference>
<keyword evidence="1" id="KW-1133">Transmembrane helix</keyword>
<keyword evidence="1" id="KW-0472">Membrane</keyword>
<evidence type="ECO:0000313" key="2">
    <source>
        <dbReference type="EMBL" id="ODB97498.1"/>
    </source>
</evidence>
<proteinExistence type="predicted"/>
<keyword evidence="1" id="KW-0812">Transmembrane</keyword>
<feature type="transmembrane region" description="Helical" evidence="1">
    <location>
        <begin position="20"/>
        <end position="40"/>
    </location>
</feature>
<keyword evidence="3" id="KW-1185">Reference proteome</keyword>
<evidence type="ECO:0000256" key="1">
    <source>
        <dbReference type="SAM" id="Phobius"/>
    </source>
</evidence>
<organism evidence="2 3">
    <name type="scientific">Candidatus Thiodiazotropha endoloripes</name>
    <dbReference type="NCBI Taxonomy" id="1818881"/>
    <lineage>
        <taxon>Bacteria</taxon>
        <taxon>Pseudomonadati</taxon>
        <taxon>Pseudomonadota</taxon>
        <taxon>Gammaproteobacteria</taxon>
        <taxon>Chromatiales</taxon>
        <taxon>Sedimenticolaceae</taxon>
        <taxon>Candidatus Thiodiazotropha</taxon>
    </lineage>
</organism>
<name>A0A1E2URT9_9GAMM</name>
<dbReference type="AlphaFoldDB" id="A0A1E2URT9"/>
<evidence type="ECO:0000313" key="3">
    <source>
        <dbReference type="Proteomes" id="UP000094849"/>
    </source>
</evidence>
<gene>
    <name evidence="2" type="ORF">A3196_12480</name>
</gene>
<sequence length="62" mass="6782">MARMYIDVPILGQPMARGCLAVALYIGCVSVIMVNLIFAAENRLAYKTEFKTDNSLNDLDGA</sequence>
<accession>A0A1E2URT9</accession>
<reference evidence="2 3" key="1">
    <citation type="submission" date="2016-03" db="EMBL/GenBank/DDBJ databases">
        <title>Chemosynthetic sulphur-oxidizing symbionts of marine invertebrate animals are capable of nitrogen fixation.</title>
        <authorList>
            <person name="Petersen J.M."/>
            <person name="Kemper A."/>
            <person name="Gruber-Vodicka H."/>
            <person name="Cardini U."/>
            <person name="Geest Mvander."/>
            <person name="Kleiner M."/>
            <person name="Bulgheresi S."/>
            <person name="Fussmann M."/>
            <person name="Herbold C."/>
            <person name="Seah B.K.B."/>
            <person name="Antony C.Paul."/>
            <person name="Liu D."/>
            <person name="Belitz A."/>
            <person name="Weber M."/>
        </authorList>
    </citation>
    <scope>NUCLEOTIDE SEQUENCE [LARGE SCALE GENOMIC DNA]</scope>
    <source>
        <strain evidence="2">G_D</strain>
    </source>
</reference>